<gene>
    <name evidence="1" type="ordered locus">HRM2_20590</name>
</gene>
<evidence type="ECO:0000313" key="2">
    <source>
        <dbReference type="Proteomes" id="UP000000442"/>
    </source>
</evidence>
<reference evidence="1 2" key="1">
    <citation type="journal article" date="2009" name="Environ. Microbiol.">
        <title>Genome sequence of Desulfobacterium autotrophicum HRM2, a marine sulfate reducer oxidizing organic carbon completely to carbon dioxide.</title>
        <authorList>
            <person name="Strittmatter A.W."/>
            <person name="Liesegang H."/>
            <person name="Rabus R."/>
            <person name="Decker I."/>
            <person name="Amann J."/>
            <person name="Andres S."/>
            <person name="Henne A."/>
            <person name="Fricke W.F."/>
            <person name="Martinez-Arias R."/>
            <person name="Bartels D."/>
            <person name="Goesmann A."/>
            <person name="Krause L."/>
            <person name="Puehler A."/>
            <person name="Klenk H.P."/>
            <person name="Richter M."/>
            <person name="Schuler M."/>
            <person name="Gloeckner F.O."/>
            <person name="Meyerdierks A."/>
            <person name="Gottschalk G."/>
            <person name="Amann R."/>
        </authorList>
    </citation>
    <scope>NUCLEOTIDE SEQUENCE [LARGE SCALE GENOMIC DNA]</scope>
    <source>
        <strain evidence="2">ATCC 43914 / DSM 3382 / HRM2</strain>
    </source>
</reference>
<keyword evidence="2" id="KW-1185">Reference proteome</keyword>
<organism evidence="1 2">
    <name type="scientific">Desulforapulum autotrophicum (strain ATCC 43914 / DSM 3382 / VKM B-1955 / HRM2)</name>
    <name type="common">Desulfobacterium autotrophicum</name>
    <dbReference type="NCBI Taxonomy" id="177437"/>
    <lineage>
        <taxon>Bacteria</taxon>
        <taxon>Pseudomonadati</taxon>
        <taxon>Thermodesulfobacteriota</taxon>
        <taxon>Desulfobacteria</taxon>
        <taxon>Desulfobacterales</taxon>
        <taxon>Desulfobacteraceae</taxon>
        <taxon>Desulforapulum</taxon>
    </lineage>
</organism>
<dbReference type="OrthoDB" id="9805137at2"/>
<dbReference type="AlphaFoldDB" id="C0QCT1"/>
<protein>
    <recommendedName>
        <fullName evidence="3">BFD-like (2Fe-2S) protein</fullName>
    </recommendedName>
</protein>
<accession>C0QCT1</accession>
<dbReference type="KEGG" id="dat:HRM2_20590"/>
<name>C0QCT1_DESAH</name>
<dbReference type="InterPro" id="IPR041854">
    <property type="entry name" value="BFD-like_2Fe2S-bd_dom_sf"/>
</dbReference>
<dbReference type="HOGENOM" id="CLU_205138_0_0_7"/>
<proteinExistence type="predicted"/>
<dbReference type="STRING" id="177437.HRM2_20590"/>
<dbReference type="Proteomes" id="UP000000442">
    <property type="component" value="Chromosome"/>
</dbReference>
<evidence type="ECO:0008006" key="3">
    <source>
        <dbReference type="Google" id="ProtNLM"/>
    </source>
</evidence>
<dbReference type="Gene3D" id="1.10.10.1100">
    <property type="entry name" value="BFD-like [2Fe-2S]-binding domain"/>
    <property type="match status" value="1"/>
</dbReference>
<evidence type="ECO:0000313" key="1">
    <source>
        <dbReference type="EMBL" id="ACN15158.1"/>
    </source>
</evidence>
<dbReference type="eggNOG" id="ENOG5033CPK">
    <property type="taxonomic scope" value="Bacteria"/>
</dbReference>
<sequence>MPTSQDKNELICHCFGYSVNDIEADSITNGRSLILEKITSEKRVGGCNCADKNPKGR</sequence>
<dbReference type="EMBL" id="CP001087">
    <property type="protein sequence ID" value="ACN15158.1"/>
    <property type="molecule type" value="Genomic_DNA"/>
</dbReference>